<dbReference type="HOGENOM" id="CLU_024854_0_0_10"/>
<evidence type="ECO:0000313" key="2">
    <source>
        <dbReference type="EMBL" id="EHO71633.1"/>
    </source>
</evidence>
<comment type="caution">
    <text evidence="2">The sequence shown here is derived from an EMBL/GenBank/DDBJ whole genome shotgun (WGS) entry which is preliminary data.</text>
</comment>
<dbReference type="SUPFAM" id="SSF47781">
    <property type="entry name" value="RuvA domain 2-like"/>
    <property type="match status" value="1"/>
</dbReference>
<keyword evidence="3" id="KW-1185">Reference proteome</keyword>
<dbReference type="Proteomes" id="UP000003167">
    <property type="component" value="Unassembled WGS sequence"/>
</dbReference>
<protein>
    <recommendedName>
        <fullName evidence="4">Helix-hairpin-helix domain-containing protein</fullName>
    </recommendedName>
</protein>
<feature type="signal peptide" evidence="1">
    <location>
        <begin position="1"/>
        <end position="29"/>
    </location>
</feature>
<dbReference type="OrthoDB" id="9766750at2"/>
<dbReference type="PATRIC" id="fig|999422.3.peg.1111"/>
<name>H1HLN5_9BACT</name>
<gene>
    <name evidence="2" type="ORF">HMPREF9944_01079</name>
</gene>
<proteinExistence type="predicted"/>
<organism evidence="2 3">
    <name type="scientific">Segatella maculosa OT 289</name>
    <dbReference type="NCBI Taxonomy" id="999422"/>
    <lineage>
        <taxon>Bacteria</taxon>
        <taxon>Pseudomonadati</taxon>
        <taxon>Bacteroidota</taxon>
        <taxon>Bacteroidia</taxon>
        <taxon>Bacteroidales</taxon>
        <taxon>Prevotellaceae</taxon>
        <taxon>Segatella</taxon>
    </lineage>
</organism>
<sequence length="674" mass="76923">MNTKMYAMKRSIGRIAIVIGLLIATDARAQQEQRWEDCYEELMSTEGSEASEPMDYELLSRLASHPFNINTATKEDLEQLPFLNDQQIADIMEYVYKYRALQSVGELYMIPSLGNACARLLSYFIVIGEPEEHNRLSWRNMLRYGKHKVVGTVGIPTYRSKGFSEGKYLGGPLKHWLRYTFDYTDRFELGLVAAQDAGEPFFSGRNRGYDYASFYLMLRGRGSLKALVVGRYRLRFGMGLVMNCDFGFGKQMLLQSLGRSSAAVRPHSSRSESNYLQGAAATFKLSKAIETTLFMSYRSVDGMLRTDGSGAISAIGGSGYHRTETEMQHKHNTFQSAAGGNLRYFKNGFHVGGTVVYTALSRELRPDTGRIYKRWAAEGTHFYNIGLNYGYMRGRYCFSGEAATDNRQALSTINRLDLRLTSAVSVMAIQRYYAYKYNGLFARSFSEAGAVQDESGLYLGMNWKLGRRLSAFVYADYAYFAWPKYRQSFAGTHAWDGFLQLDYQHKDFLLTAQYRLRRRQRDNKDKSALMERNEQRGRIKAAYHLGAWQLRTQADLSYAHQQVSSVGYLVAQSLLRHYKWLTASASFDYFHTQGYDSRVYVYERGTLYDFSFPCFFGHGIRYSCNMRADLGSHFTLIGKVGTTDYFDRSVIGSGNQQINHSSRTDIQLQAIVKL</sequence>
<dbReference type="STRING" id="999422.HMPREF9944_01079"/>
<evidence type="ECO:0008006" key="4">
    <source>
        <dbReference type="Google" id="ProtNLM"/>
    </source>
</evidence>
<dbReference type="RefSeq" id="WP_008564939.1">
    <property type="nucleotide sequence ID" value="NZ_JH594502.1"/>
</dbReference>
<evidence type="ECO:0000256" key="1">
    <source>
        <dbReference type="SAM" id="SignalP"/>
    </source>
</evidence>
<dbReference type="AlphaFoldDB" id="H1HLN5"/>
<dbReference type="InterPro" id="IPR010994">
    <property type="entry name" value="RuvA_2-like"/>
</dbReference>
<accession>H1HLN5</accession>
<reference evidence="2 3" key="1">
    <citation type="submission" date="2011-12" db="EMBL/GenBank/DDBJ databases">
        <title>The Genome Sequence of Prevotella maculosa OT 289.</title>
        <authorList>
            <consortium name="The Broad Institute Genome Sequencing Platform"/>
            <person name="Earl A."/>
            <person name="Ward D."/>
            <person name="Feldgarden M."/>
            <person name="Gevers D."/>
            <person name="Izard J."/>
            <person name="Blanton J.M."/>
            <person name="Mathney J."/>
            <person name="Tanner A.C."/>
            <person name="Dewhirst F.E."/>
            <person name="Young S.K."/>
            <person name="Zeng Q."/>
            <person name="Gargeya S."/>
            <person name="Fitzgerald M."/>
            <person name="Haas B."/>
            <person name="Abouelleil A."/>
            <person name="Alvarado L."/>
            <person name="Arachchi H.M."/>
            <person name="Berlin A."/>
            <person name="Chapman S.B."/>
            <person name="Gearin G."/>
            <person name="Goldberg J."/>
            <person name="Griggs A."/>
            <person name="Gujja S."/>
            <person name="Hansen M."/>
            <person name="Heiman D."/>
            <person name="Howarth C."/>
            <person name="Larimer J."/>
            <person name="Lui A."/>
            <person name="MacDonald P.J.P."/>
            <person name="McCowen C."/>
            <person name="Montmayeur A."/>
            <person name="Murphy C."/>
            <person name="Neiman D."/>
            <person name="Pearson M."/>
            <person name="Priest M."/>
            <person name="Roberts A."/>
            <person name="Saif S."/>
            <person name="Shea T."/>
            <person name="Sisk P."/>
            <person name="Stolte C."/>
            <person name="Sykes S."/>
            <person name="Wortman J."/>
            <person name="Nusbaum C."/>
            <person name="Birren B."/>
        </authorList>
    </citation>
    <scope>NUCLEOTIDE SEQUENCE [LARGE SCALE GENOMIC DNA]</scope>
    <source>
        <strain evidence="2 3">OT 289</strain>
    </source>
</reference>
<feature type="chain" id="PRO_5003550123" description="Helix-hairpin-helix domain-containing protein" evidence="1">
    <location>
        <begin position="30"/>
        <end position="674"/>
    </location>
</feature>
<dbReference type="EMBL" id="AGEK01000020">
    <property type="protein sequence ID" value="EHO71633.1"/>
    <property type="molecule type" value="Genomic_DNA"/>
</dbReference>
<keyword evidence="1" id="KW-0732">Signal</keyword>
<evidence type="ECO:0000313" key="3">
    <source>
        <dbReference type="Proteomes" id="UP000003167"/>
    </source>
</evidence>